<name>A0A1H5Z542_9HYPH</name>
<accession>A0A1H5Z542</accession>
<keyword evidence="3" id="KW-0460">Magnesium</keyword>
<evidence type="ECO:0000256" key="1">
    <source>
        <dbReference type="ARBA" id="ARBA00001946"/>
    </source>
</evidence>
<keyword evidence="6" id="KW-1185">Reference proteome</keyword>
<organism evidence="5 6">
    <name type="scientific">Bosea lathyri</name>
    <dbReference type="NCBI Taxonomy" id="1036778"/>
    <lineage>
        <taxon>Bacteria</taxon>
        <taxon>Pseudomonadati</taxon>
        <taxon>Pseudomonadota</taxon>
        <taxon>Alphaproteobacteria</taxon>
        <taxon>Hyphomicrobiales</taxon>
        <taxon>Boseaceae</taxon>
        <taxon>Bosea</taxon>
    </lineage>
</organism>
<dbReference type="GO" id="GO:0016836">
    <property type="term" value="F:hydro-lyase activity"/>
    <property type="evidence" value="ECO:0007669"/>
    <property type="project" value="TreeGrafter"/>
</dbReference>
<evidence type="ECO:0000256" key="2">
    <source>
        <dbReference type="ARBA" id="ARBA00022723"/>
    </source>
</evidence>
<dbReference type="InterPro" id="IPR036849">
    <property type="entry name" value="Enolase-like_C_sf"/>
</dbReference>
<dbReference type="SFLD" id="SFLDS00001">
    <property type="entry name" value="Enolase"/>
    <property type="match status" value="1"/>
</dbReference>
<dbReference type="Gene3D" id="3.30.390.10">
    <property type="entry name" value="Enolase-like, N-terminal domain"/>
    <property type="match status" value="1"/>
</dbReference>
<dbReference type="RefSeq" id="WP_103872694.1">
    <property type="nucleotide sequence ID" value="NZ_FNUY01000004.1"/>
</dbReference>
<dbReference type="GO" id="GO:0016052">
    <property type="term" value="P:carbohydrate catabolic process"/>
    <property type="evidence" value="ECO:0007669"/>
    <property type="project" value="TreeGrafter"/>
</dbReference>
<dbReference type="Gene3D" id="3.20.20.120">
    <property type="entry name" value="Enolase-like C-terminal domain"/>
    <property type="match status" value="1"/>
</dbReference>
<gene>
    <name evidence="5" type="ORF">SAMN04488115_104258</name>
</gene>
<evidence type="ECO:0000313" key="5">
    <source>
        <dbReference type="EMBL" id="SEG31402.1"/>
    </source>
</evidence>
<feature type="domain" description="Mandelate racemase/muconate lactonizing enzyme C-terminal" evidence="4">
    <location>
        <begin position="155"/>
        <end position="253"/>
    </location>
</feature>
<reference evidence="5 6" key="1">
    <citation type="submission" date="2016-10" db="EMBL/GenBank/DDBJ databases">
        <authorList>
            <person name="de Groot N.N."/>
        </authorList>
    </citation>
    <scope>NUCLEOTIDE SEQUENCE [LARGE SCALE GENOMIC DNA]</scope>
    <source>
        <strain evidence="5 6">DSM 26656</strain>
    </source>
</reference>
<comment type="cofactor">
    <cofactor evidence="1">
        <name>Mg(2+)</name>
        <dbReference type="ChEBI" id="CHEBI:18420"/>
    </cofactor>
</comment>
<sequence>MTQKPALDKATSNVAAMPAVTAVEAMHCRIPFPSPLQLGKVHMTHRDYVLVRVRLADGGTGHAVGFERGMPLLDLVTRVAPHYVGRSPQMRASARQAAESATPPARAVLMRGISLLDIAMWDALGRGSDLPLWALLGGARKRVPVMPVVGYGASPDAVATQCADLAGRGFRTIKVMINGTDLVADTALLKAVRGAMPDDVAFGIDAHWSWKTISDALPTCRLAQDLGAVFIEDPFLPQQWRNVADLQAQIPVPIAVGEDVIDRYGFRDLAESARILRIDASVSGGLTGAIEALHLVTIMDREVIPHVFPTMHGQLAAAFPAIACVEMILPEVGADPMDRLLSEAAQIEDGDLLVSDAPGAAIAFDWDRAAAFALRSERVGA</sequence>
<dbReference type="InterPro" id="IPR013341">
    <property type="entry name" value="Mandelate_racemase_N_dom"/>
</dbReference>
<dbReference type="InterPro" id="IPR046945">
    <property type="entry name" value="RHMD-like"/>
</dbReference>
<dbReference type="SMART" id="SM00922">
    <property type="entry name" value="MR_MLE"/>
    <property type="match status" value="1"/>
</dbReference>
<dbReference type="EMBL" id="FNUY01000004">
    <property type="protein sequence ID" value="SEG31402.1"/>
    <property type="molecule type" value="Genomic_DNA"/>
</dbReference>
<dbReference type="PANTHER" id="PTHR13794:SF58">
    <property type="entry name" value="MITOCHONDRIAL ENOLASE SUPERFAMILY MEMBER 1"/>
    <property type="match status" value="1"/>
</dbReference>
<dbReference type="Proteomes" id="UP000236743">
    <property type="component" value="Unassembled WGS sequence"/>
</dbReference>
<dbReference type="GO" id="GO:0000287">
    <property type="term" value="F:magnesium ion binding"/>
    <property type="evidence" value="ECO:0007669"/>
    <property type="project" value="TreeGrafter"/>
</dbReference>
<dbReference type="OrthoDB" id="9775913at2"/>
<dbReference type="SUPFAM" id="SSF51604">
    <property type="entry name" value="Enolase C-terminal domain-like"/>
    <property type="match status" value="1"/>
</dbReference>
<dbReference type="InterPro" id="IPR029065">
    <property type="entry name" value="Enolase_C-like"/>
</dbReference>
<keyword evidence="2" id="KW-0479">Metal-binding</keyword>
<dbReference type="InterPro" id="IPR029017">
    <property type="entry name" value="Enolase-like_N"/>
</dbReference>
<proteinExistence type="predicted"/>
<dbReference type="Pfam" id="PF02746">
    <property type="entry name" value="MR_MLE_N"/>
    <property type="match status" value="1"/>
</dbReference>
<evidence type="ECO:0000313" key="6">
    <source>
        <dbReference type="Proteomes" id="UP000236743"/>
    </source>
</evidence>
<evidence type="ECO:0000259" key="4">
    <source>
        <dbReference type="SMART" id="SM00922"/>
    </source>
</evidence>
<protein>
    <submittedName>
        <fullName evidence="5">L-alanine-DL-glutamate epimerase</fullName>
    </submittedName>
</protein>
<dbReference type="Pfam" id="PF13378">
    <property type="entry name" value="MR_MLE_C"/>
    <property type="match status" value="1"/>
</dbReference>
<dbReference type="InterPro" id="IPR013342">
    <property type="entry name" value="Mandelate_racemase_C"/>
</dbReference>
<dbReference type="CDD" id="cd03316">
    <property type="entry name" value="MR_like"/>
    <property type="match status" value="1"/>
</dbReference>
<dbReference type="AlphaFoldDB" id="A0A1H5Z542"/>
<evidence type="ECO:0000256" key="3">
    <source>
        <dbReference type="ARBA" id="ARBA00022842"/>
    </source>
</evidence>
<dbReference type="PANTHER" id="PTHR13794">
    <property type="entry name" value="ENOLASE SUPERFAMILY, MANDELATE RACEMASE"/>
    <property type="match status" value="1"/>
</dbReference>
<dbReference type="SUPFAM" id="SSF54826">
    <property type="entry name" value="Enolase N-terminal domain-like"/>
    <property type="match status" value="1"/>
</dbReference>